<feature type="domain" description="AB hydrolase-1" evidence="1">
    <location>
        <begin position="19"/>
        <end position="248"/>
    </location>
</feature>
<protein>
    <submittedName>
        <fullName evidence="2">Pimeloyl-ACP methyl ester carboxylesterase</fullName>
    </submittedName>
</protein>
<dbReference type="SUPFAM" id="SSF53474">
    <property type="entry name" value="alpha/beta-Hydrolases"/>
    <property type="match status" value="1"/>
</dbReference>
<dbReference type="GO" id="GO:0004806">
    <property type="term" value="F:triacylglycerol lipase activity"/>
    <property type="evidence" value="ECO:0007669"/>
    <property type="project" value="TreeGrafter"/>
</dbReference>
<dbReference type="OrthoDB" id="8957634at2"/>
<evidence type="ECO:0000313" key="2">
    <source>
        <dbReference type="EMBL" id="SER65119.1"/>
    </source>
</evidence>
<dbReference type="RefSeq" id="WP_089920331.1">
    <property type="nucleotide sequence ID" value="NZ_FOFV01000010.1"/>
</dbReference>
<proteinExistence type="predicted"/>
<evidence type="ECO:0000313" key="3">
    <source>
        <dbReference type="Proteomes" id="UP000199503"/>
    </source>
</evidence>
<dbReference type="Proteomes" id="UP000199503">
    <property type="component" value="Unassembled WGS sequence"/>
</dbReference>
<reference evidence="3" key="1">
    <citation type="submission" date="2016-10" db="EMBL/GenBank/DDBJ databases">
        <authorList>
            <person name="Varghese N."/>
            <person name="Submissions S."/>
        </authorList>
    </citation>
    <scope>NUCLEOTIDE SEQUENCE [LARGE SCALE GENOMIC DNA]</scope>
    <source>
        <strain evidence="3">DSM 44437</strain>
    </source>
</reference>
<dbReference type="InterPro" id="IPR000073">
    <property type="entry name" value="AB_hydrolase_1"/>
</dbReference>
<dbReference type="EMBL" id="FOFV01000010">
    <property type="protein sequence ID" value="SER65119.1"/>
    <property type="molecule type" value="Genomic_DNA"/>
</dbReference>
<dbReference type="STRING" id="65499.SAMN04488000_110296"/>
<dbReference type="InterPro" id="IPR050471">
    <property type="entry name" value="AB_hydrolase"/>
</dbReference>
<dbReference type="InterPro" id="IPR029058">
    <property type="entry name" value="AB_hydrolase_fold"/>
</dbReference>
<organism evidence="2 3">
    <name type="scientific">Lentzea albida</name>
    <dbReference type="NCBI Taxonomy" id="65499"/>
    <lineage>
        <taxon>Bacteria</taxon>
        <taxon>Bacillati</taxon>
        <taxon>Actinomycetota</taxon>
        <taxon>Actinomycetes</taxon>
        <taxon>Pseudonocardiales</taxon>
        <taxon>Pseudonocardiaceae</taxon>
        <taxon>Lentzea</taxon>
    </lineage>
</organism>
<evidence type="ECO:0000259" key="1">
    <source>
        <dbReference type="Pfam" id="PF00561"/>
    </source>
</evidence>
<accession>A0A1H9QZ64</accession>
<dbReference type="PANTHER" id="PTHR43433">
    <property type="entry name" value="HYDROLASE, ALPHA/BETA FOLD FAMILY PROTEIN"/>
    <property type="match status" value="1"/>
</dbReference>
<sequence length="266" mass="28201">MLVNGVELCVETFGDSSDPAVLLIHGACASMLWWETELCASLAARGRFVIRYDNRDTGLSVSYPPGRPGYVLSDMVLDAVGILDALGVARAHVVGRSMSGAIALALGVEHADRVASLTFVATTTGDPDLPPMTEAFLEASSEEAPSDVEKIVSVLRAYAGPSPYFDEEHVRQLAVQDVARTVNVDSAMSNHFCISFDAPRAGGFGDVVAPTLVVHGSLDPVFPLEHGEALRDAVPGASLLVLDSVGHDLPRPVWPRFVDALVEHSA</sequence>
<keyword evidence="3" id="KW-1185">Reference proteome</keyword>
<dbReference type="PANTHER" id="PTHR43433:SF5">
    <property type="entry name" value="AB HYDROLASE-1 DOMAIN-CONTAINING PROTEIN"/>
    <property type="match status" value="1"/>
</dbReference>
<dbReference type="Gene3D" id="3.40.50.1820">
    <property type="entry name" value="alpha/beta hydrolase"/>
    <property type="match status" value="1"/>
</dbReference>
<dbReference type="AlphaFoldDB" id="A0A1H9QZ64"/>
<dbReference type="PRINTS" id="PR00111">
    <property type="entry name" value="ABHYDROLASE"/>
</dbReference>
<gene>
    <name evidence="2" type="ORF">SAMN04488000_110296</name>
</gene>
<name>A0A1H9QZ64_9PSEU</name>
<dbReference type="GO" id="GO:0046503">
    <property type="term" value="P:glycerolipid catabolic process"/>
    <property type="evidence" value="ECO:0007669"/>
    <property type="project" value="TreeGrafter"/>
</dbReference>
<dbReference type="Pfam" id="PF00561">
    <property type="entry name" value="Abhydrolase_1"/>
    <property type="match status" value="1"/>
</dbReference>